<evidence type="ECO:0000313" key="2">
    <source>
        <dbReference type="EMBL" id="MBD2860809.1"/>
    </source>
</evidence>
<dbReference type="AlphaFoldDB" id="A0A927GYU4"/>
<dbReference type="EMBL" id="JACXJA010000003">
    <property type="protein sequence ID" value="MBD2860809.1"/>
    <property type="molecule type" value="Genomic_DNA"/>
</dbReference>
<protein>
    <submittedName>
        <fullName evidence="2">VanW family protein</fullName>
    </submittedName>
</protein>
<organism evidence="2 3">
    <name type="scientific">Paenibacillus oceani</name>
    <dbReference type="NCBI Taxonomy" id="2772510"/>
    <lineage>
        <taxon>Bacteria</taxon>
        <taxon>Bacillati</taxon>
        <taxon>Bacillota</taxon>
        <taxon>Bacilli</taxon>
        <taxon>Bacillales</taxon>
        <taxon>Paenibacillaceae</taxon>
        <taxon>Paenibacillus</taxon>
    </lineage>
</organism>
<evidence type="ECO:0000256" key="1">
    <source>
        <dbReference type="SAM" id="MobiDB-lite"/>
    </source>
</evidence>
<dbReference type="Pfam" id="PF04294">
    <property type="entry name" value="VanW"/>
    <property type="match status" value="1"/>
</dbReference>
<dbReference type="PANTHER" id="PTHR35788:SF1">
    <property type="entry name" value="EXPORTED PROTEIN"/>
    <property type="match status" value="1"/>
</dbReference>
<dbReference type="InterPro" id="IPR052913">
    <property type="entry name" value="Glycopeptide_resist_protein"/>
</dbReference>
<comment type="caution">
    <text evidence="2">The sequence shown here is derived from an EMBL/GenBank/DDBJ whole genome shotgun (WGS) entry which is preliminary data.</text>
</comment>
<feature type="region of interest" description="Disordered" evidence="1">
    <location>
        <begin position="289"/>
        <end position="313"/>
    </location>
</feature>
<proteinExistence type="predicted"/>
<evidence type="ECO:0000313" key="3">
    <source>
        <dbReference type="Proteomes" id="UP000639396"/>
    </source>
</evidence>
<dbReference type="Proteomes" id="UP000639396">
    <property type="component" value="Unassembled WGS sequence"/>
</dbReference>
<gene>
    <name evidence="2" type="ORF">IDH45_02270</name>
</gene>
<reference evidence="2" key="1">
    <citation type="submission" date="2020-09" db="EMBL/GenBank/DDBJ databases">
        <title>A novel bacterium of genus Paenibacillus, isolated from South China Sea.</title>
        <authorList>
            <person name="Huang H."/>
            <person name="Mo K."/>
            <person name="Hu Y."/>
        </authorList>
    </citation>
    <scope>NUCLEOTIDE SEQUENCE</scope>
    <source>
        <strain evidence="2">IB182363</strain>
    </source>
</reference>
<accession>A0A927GYU4</accession>
<dbReference type="InterPro" id="IPR007391">
    <property type="entry name" value="Vancomycin_resist_VanW"/>
</dbReference>
<name>A0A927GYU4_9BACL</name>
<keyword evidence="3" id="KW-1185">Reference proteome</keyword>
<dbReference type="PANTHER" id="PTHR35788">
    <property type="entry name" value="EXPORTED PROTEIN-RELATED"/>
    <property type="match status" value="1"/>
</dbReference>
<sequence>MIGLLLLVQQVNAPGEAVIEHEGQRVATAVRNEYALPGQSMVDRDRLGRLMDELDRNMYRAPQNARIGANGRIEKEQPGYRLNRTAFEERFYSYFYGTGPSVIDLPRTALYPKVDSELLANIRVKPIGHYVTYYNSNNKNRMHNISTAVIAINNHVLFPGELFSFNQVVGERTEKRGYLKAPVIVRGELAEGIGGGICQVSSTLFNAADRAGMHIVQRYSHSRNVPYVLPGRDATVSWNGPDFTFMNKYNQPVLIRAFTGGGSLFVSLYSSDVIEYKPREVPSTAVRIPEEISIETDADDPGGPPRARQEERE</sequence>